<dbReference type="PANTHER" id="PTHR42770">
    <property type="entry name" value="AMINO ACID TRANSPORTER-RELATED"/>
    <property type="match status" value="1"/>
</dbReference>
<evidence type="ECO:0000259" key="6">
    <source>
        <dbReference type="Pfam" id="PF00324"/>
    </source>
</evidence>
<gene>
    <name evidence="7" type="ORF">GCM10023147_16010</name>
</gene>
<dbReference type="RefSeq" id="WP_344993429.1">
    <property type="nucleotide sequence ID" value="NZ_BAABFR010000018.1"/>
</dbReference>
<comment type="subcellular location">
    <subcellularLocation>
        <location evidence="1">Membrane</location>
        <topology evidence="1">Multi-pass membrane protein</topology>
    </subcellularLocation>
</comment>
<feature type="transmembrane region" description="Helical" evidence="5">
    <location>
        <begin position="358"/>
        <end position="378"/>
    </location>
</feature>
<organism evidence="7 8">
    <name type="scientific">Tsukamurella soli</name>
    <dbReference type="NCBI Taxonomy" id="644556"/>
    <lineage>
        <taxon>Bacteria</taxon>
        <taxon>Bacillati</taxon>
        <taxon>Actinomycetota</taxon>
        <taxon>Actinomycetes</taxon>
        <taxon>Mycobacteriales</taxon>
        <taxon>Tsukamurellaceae</taxon>
        <taxon>Tsukamurella</taxon>
    </lineage>
</organism>
<keyword evidence="4 5" id="KW-0472">Membrane</keyword>
<feature type="transmembrane region" description="Helical" evidence="5">
    <location>
        <begin position="277"/>
        <end position="310"/>
    </location>
</feature>
<protein>
    <submittedName>
        <fullName evidence="7">APC family permease</fullName>
    </submittedName>
</protein>
<dbReference type="Gene3D" id="1.20.1740.10">
    <property type="entry name" value="Amino acid/polyamine transporter I"/>
    <property type="match status" value="1"/>
</dbReference>
<accession>A0ABP8JET0</accession>
<dbReference type="EMBL" id="BAABFR010000018">
    <property type="protein sequence ID" value="GAA4389362.1"/>
    <property type="molecule type" value="Genomic_DNA"/>
</dbReference>
<dbReference type="InterPro" id="IPR050367">
    <property type="entry name" value="APC_superfamily"/>
</dbReference>
<keyword evidence="2 5" id="KW-0812">Transmembrane</keyword>
<evidence type="ECO:0000256" key="5">
    <source>
        <dbReference type="SAM" id="Phobius"/>
    </source>
</evidence>
<evidence type="ECO:0000256" key="3">
    <source>
        <dbReference type="ARBA" id="ARBA00022989"/>
    </source>
</evidence>
<feature type="transmembrane region" description="Helical" evidence="5">
    <location>
        <begin position="156"/>
        <end position="176"/>
    </location>
</feature>
<evidence type="ECO:0000313" key="8">
    <source>
        <dbReference type="Proteomes" id="UP001500635"/>
    </source>
</evidence>
<comment type="caution">
    <text evidence="7">The sequence shown here is derived from an EMBL/GenBank/DDBJ whole genome shotgun (WGS) entry which is preliminary data.</text>
</comment>
<dbReference type="PANTHER" id="PTHR42770:SF8">
    <property type="entry name" value="PUTRESCINE IMPORTER PUUP"/>
    <property type="match status" value="1"/>
</dbReference>
<feature type="transmembrane region" description="Helical" evidence="5">
    <location>
        <begin position="56"/>
        <end position="74"/>
    </location>
</feature>
<feature type="transmembrane region" description="Helical" evidence="5">
    <location>
        <begin position="24"/>
        <end position="44"/>
    </location>
</feature>
<dbReference type="PIRSF" id="PIRSF006060">
    <property type="entry name" value="AA_transporter"/>
    <property type="match status" value="1"/>
</dbReference>
<feature type="transmembrane region" description="Helical" evidence="5">
    <location>
        <begin position="414"/>
        <end position="432"/>
    </location>
</feature>
<dbReference type="InterPro" id="IPR004841">
    <property type="entry name" value="AA-permease/SLC12A_dom"/>
</dbReference>
<dbReference type="Proteomes" id="UP001500635">
    <property type="component" value="Unassembled WGS sequence"/>
</dbReference>
<feature type="transmembrane region" description="Helical" evidence="5">
    <location>
        <begin position="330"/>
        <end position="352"/>
    </location>
</feature>
<keyword evidence="8" id="KW-1185">Reference proteome</keyword>
<feature type="transmembrane region" description="Helical" evidence="5">
    <location>
        <begin position="196"/>
        <end position="215"/>
    </location>
</feature>
<name>A0ABP8JET0_9ACTN</name>
<evidence type="ECO:0000256" key="2">
    <source>
        <dbReference type="ARBA" id="ARBA00022692"/>
    </source>
</evidence>
<feature type="transmembrane region" description="Helical" evidence="5">
    <location>
        <begin position="95"/>
        <end position="117"/>
    </location>
</feature>
<evidence type="ECO:0000256" key="1">
    <source>
        <dbReference type="ARBA" id="ARBA00004141"/>
    </source>
</evidence>
<proteinExistence type="predicted"/>
<sequence length="450" mass="47965">MTSDVTEPLGYQSVLQKSLGLRSVVLFGLAYMAPIIVLGIFGVIAVKSQGGSAGSYLLATVAMLFTALSYGLMAKHFPVAGSAYTYVRKALDARAGFIVGWAVLLDYLFLPLVIWLIGGAYLNGQFPHVPFWIWIVAFIVVTTALNIVGLKLADRANFVLMAFQILILVLFVVLTISHLVGHSESLVSLKPFTGDAGIGSIAAGSAVAAYSFLGFDAVSTMTEETHDAERTIPRAIVLVALIGGAIFIVVAYFVTLVAPGGTFKDADSLSEDVAKTIGGSLFGAVFLAALIVAQFTSGLAAQAAVARLLFAMGRDGVLPNRFFGRVVERFHTPVLNILLAGVIGLAAIFLSVSTSTSFINFGAFTAFTLVNVSVIVYFLRHRRRARLNPIRYVLIPLIGAVIDISLLTQLDKDALVLGLSWLCIGVVYLLVLTRGFTRQPPDLAGIAEVE</sequence>
<feature type="transmembrane region" description="Helical" evidence="5">
    <location>
        <begin position="129"/>
        <end position="149"/>
    </location>
</feature>
<feature type="domain" description="Amino acid permease/ SLC12A" evidence="6">
    <location>
        <begin position="26"/>
        <end position="390"/>
    </location>
</feature>
<reference evidence="8" key="1">
    <citation type="journal article" date="2019" name="Int. J. Syst. Evol. Microbiol.">
        <title>The Global Catalogue of Microorganisms (GCM) 10K type strain sequencing project: providing services to taxonomists for standard genome sequencing and annotation.</title>
        <authorList>
            <consortium name="The Broad Institute Genomics Platform"/>
            <consortium name="The Broad Institute Genome Sequencing Center for Infectious Disease"/>
            <person name="Wu L."/>
            <person name="Ma J."/>
        </authorList>
    </citation>
    <scope>NUCLEOTIDE SEQUENCE [LARGE SCALE GENOMIC DNA]</scope>
    <source>
        <strain evidence="8">JCM 17688</strain>
    </source>
</reference>
<evidence type="ECO:0000256" key="4">
    <source>
        <dbReference type="ARBA" id="ARBA00023136"/>
    </source>
</evidence>
<feature type="transmembrane region" description="Helical" evidence="5">
    <location>
        <begin position="235"/>
        <end position="257"/>
    </location>
</feature>
<keyword evidence="3 5" id="KW-1133">Transmembrane helix</keyword>
<feature type="transmembrane region" description="Helical" evidence="5">
    <location>
        <begin position="390"/>
        <end position="408"/>
    </location>
</feature>
<evidence type="ECO:0000313" key="7">
    <source>
        <dbReference type="EMBL" id="GAA4389362.1"/>
    </source>
</evidence>
<dbReference type="Pfam" id="PF00324">
    <property type="entry name" value="AA_permease"/>
    <property type="match status" value="1"/>
</dbReference>